<evidence type="ECO:0000256" key="1">
    <source>
        <dbReference type="SAM" id="MobiDB-lite"/>
    </source>
</evidence>
<feature type="compositionally biased region" description="Low complexity" evidence="1">
    <location>
        <begin position="206"/>
        <end position="221"/>
    </location>
</feature>
<dbReference type="GO" id="GO:0005741">
    <property type="term" value="C:mitochondrial outer membrane"/>
    <property type="evidence" value="ECO:0007669"/>
    <property type="project" value="InterPro"/>
</dbReference>
<feature type="compositionally biased region" description="Low complexity" evidence="1">
    <location>
        <begin position="166"/>
        <end position="176"/>
    </location>
</feature>
<dbReference type="Proteomes" id="UP000250043">
    <property type="component" value="Unassembled WGS sequence"/>
</dbReference>
<dbReference type="EMBL" id="KV722336">
    <property type="protein sequence ID" value="OCH95426.1"/>
    <property type="molecule type" value="Genomic_DNA"/>
</dbReference>
<dbReference type="OrthoDB" id="5529571at2759"/>
<feature type="region of interest" description="Disordered" evidence="1">
    <location>
        <begin position="1"/>
        <end position="60"/>
    </location>
</feature>
<dbReference type="PANTHER" id="PTHR28241">
    <property type="entry name" value="MITOCHONDRIAL IMPORT PROTEIN 1"/>
    <property type="match status" value="1"/>
</dbReference>
<proteinExistence type="predicted"/>
<evidence type="ECO:0000313" key="3">
    <source>
        <dbReference type="Proteomes" id="UP000250043"/>
    </source>
</evidence>
<feature type="region of interest" description="Disordered" evidence="1">
    <location>
        <begin position="80"/>
        <end position="268"/>
    </location>
</feature>
<dbReference type="GO" id="GO:0070096">
    <property type="term" value="P:mitochondrial outer membrane translocase complex assembly"/>
    <property type="evidence" value="ECO:0007669"/>
    <property type="project" value="TreeGrafter"/>
</dbReference>
<dbReference type="Pfam" id="PF08219">
    <property type="entry name" value="TOM13"/>
    <property type="match status" value="1"/>
</dbReference>
<organism evidence="2 3">
    <name type="scientific">Obba rivulosa</name>
    <dbReference type="NCBI Taxonomy" id="1052685"/>
    <lineage>
        <taxon>Eukaryota</taxon>
        <taxon>Fungi</taxon>
        <taxon>Dikarya</taxon>
        <taxon>Basidiomycota</taxon>
        <taxon>Agaricomycotina</taxon>
        <taxon>Agaricomycetes</taxon>
        <taxon>Polyporales</taxon>
        <taxon>Gelatoporiaceae</taxon>
        <taxon>Obba</taxon>
    </lineage>
</organism>
<dbReference type="InterPro" id="IPR013262">
    <property type="entry name" value="OMP_MIM1/TOM13_mt"/>
</dbReference>
<sequence>MADSLNPEEEGLLQSALSTAFTPAPLPRQSAQPPEPTPAPAPVPEPAAEPALAPADPAVAADADAVWRAEYEQHVVEWRLRSAEQREKAEQERARWEELRERERKEGVHAKAESGWESIGASAAASTSVSAPAPAPASPSPVDARDLVAGEGQGGHTQEFLETVLPGSHAQPSSSESPPPAPARGAASEPDSGSGSNKHDKWEDIPSSLTSSYPSLSFPSDPHSPQSPARTLHPRPSAALPHAHEHGHGHHGHHEHHGHEHTHVHAHAPKGGSATLAIFDGTLSTGARARALLASVAINLVLPFVNGVMLGFGEIFAKNVLVRWLGWRSPGAVAANLGLSSTKDRERR</sequence>
<feature type="compositionally biased region" description="Basic and acidic residues" evidence="1">
    <location>
        <begin position="80"/>
        <end position="114"/>
    </location>
</feature>
<dbReference type="AlphaFoldDB" id="A0A8E2DTK2"/>
<feature type="compositionally biased region" description="Low complexity" evidence="1">
    <location>
        <begin position="48"/>
        <end position="60"/>
    </location>
</feature>
<feature type="compositionally biased region" description="Basic residues" evidence="1">
    <location>
        <begin position="245"/>
        <end position="256"/>
    </location>
</feature>
<accession>A0A8E2DTK2</accession>
<gene>
    <name evidence="2" type="ORF">OBBRIDRAFT_822898</name>
</gene>
<feature type="compositionally biased region" description="Acidic residues" evidence="1">
    <location>
        <begin position="1"/>
        <end position="11"/>
    </location>
</feature>
<feature type="compositionally biased region" description="Pro residues" evidence="1">
    <location>
        <begin position="33"/>
        <end position="47"/>
    </location>
</feature>
<evidence type="ECO:0000313" key="2">
    <source>
        <dbReference type="EMBL" id="OCH95426.1"/>
    </source>
</evidence>
<reference evidence="2 3" key="1">
    <citation type="submission" date="2016-07" db="EMBL/GenBank/DDBJ databases">
        <title>Draft genome of the white-rot fungus Obba rivulosa 3A-2.</title>
        <authorList>
            <consortium name="DOE Joint Genome Institute"/>
            <person name="Miettinen O."/>
            <person name="Riley R."/>
            <person name="Acob R."/>
            <person name="Barry K."/>
            <person name="Cullen D."/>
            <person name="De Vries R."/>
            <person name="Hainaut M."/>
            <person name="Hatakka A."/>
            <person name="Henrissat B."/>
            <person name="Hilden K."/>
            <person name="Kuo R."/>
            <person name="Labutti K."/>
            <person name="Lipzen A."/>
            <person name="Makela M.R."/>
            <person name="Sandor L."/>
            <person name="Spatafora J.W."/>
            <person name="Grigoriev I.V."/>
            <person name="Hibbett D.S."/>
        </authorList>
    </citation>
    <scope>NUCLEOTIDE SEQUENCE [LARGE SCALE GENOMIC DNA]</scope>
    <source>
        <strain evidence="2 3">3A-2</strain>
    </source>
</reference>
<name>A0A8E2DTK2_9APHY</name>
<keyword evidence="3" id="KW-1185">Reference proteome</keyword>
<dbReference type="GO" id="GO:0045040">
    <property type="term" value="P:protein insertion into mitochondrial outer membrane"/>
    <property type="evidence" value="ECO:0007669"/>
    <property type="project" value="TreeGrafter"/>
</dbReference>
<dbReference type="PANTHER" id="PTHR28241:SF1">
    <property type="entry name" value="MITOCHONDRIAL IMPORT PROTEIN 1"/>
    <property type="match status" value="1"/>
</dbReference>
<protein>
    <submittedName>
        <fullName evidence="2">Uncharacterized protein</fullName>
    </submittedName>
</protein>
<feature type="compositionally biased region" description="Low complexity" evidence="1">
    <location>
        <begin position="121"/>
        <end position="132"/>
    </location>
</feature>